<dbReference type="KEGG" id="mis:MICPUN_56856"/>
<dbReference type="RefSeq" id="XP_002500473.1">
    <property type="nucleotide sequence ID" value="XM_002500427.1"/>
</dbReference>
<evidence type="ECO:0000256" key="2">
    <source>
        <dbReference type="SAM" id="Phobius"/>
    </source>
</evidence>
<keyword evidence="2" id="KW-1133">Transmembrane helix</keyword>
<sequence>MAAIYASRVMPRSGAAAARSPRRSRLSPGPRLIASPRRQISSRSGGSDSSGGVGESARDAALRMEQEALDARTAIRLASLRAQKDEERAIQQRAVELQKEMAIREEGRRRAEETGGRRPTQRKAVPIFIAGVQCTAMSLASLTLTNRAAAFLVDGDVPVANRTLLVNLSVGGGVAVTATLIISTLILFTVAIKEGLGVINNTPVTFYRCDGQGPTCCKNGPHNLGYAAKFTYLANGRGFETRQRDSMRRHLLVSRKCRELKPIVIYPKEEGWKLW</sequence>
<dbReference type="EMBL" id="CP001324">
    <property type="protein sequence ID" value="ACO61731.1"/>
    <property type="molecule type" value="Genomic_DNA"/>
</dbReference>
<dbReference type="InParanoid" id="C1E1F7"/>
<proteinExistence type="predicted"/>
<name>C1E1F7_MICCC</name>
<dbReference type="OrthoDB" id="498061at2759"/>
<evidence type="ECO:0000313" key="3">
    <source>
        <dbReference type="EMBL" id="ACO61731.1"/>
    </source>
</evidence>
<feature type="region of interest" description="Disordered" evidence="1">
    <location>
        <begin position="1"/>
        <end position="59"/>
    </location>
</feature>
<feature type="transmembrane region" description="Helical" evidence="2">
    <location>
        <begin position="164"/>
        <end position="192"/>
    </location>
</feature>
<dbReference type="Proteomes" id="UP000002009">
    <property type="component" value="Chromosome 3"/>
</dbReference>
<evidence type="ECO:0000256" key="1">
    <source>
        <dbReference type="SAM" id="MobiDB-lite"/>
    </source>
</evidence>
<keyword evidence="2" id="KW-0472">Membrane</keyword>
<evidence type="ECO:0000313" key="4">
    <source>
        <dbReference type="Proteomes" id="UP000002009"/>
    </source>
</evidence>
<reference evidence="3 4" key="1">
    <citation type="journal article" date="2009" name="Science">
        <title>Green evolution and dynamic adaptations revealed by genomes of the marine picoeukaryotes Micromonas.</title>
        <authorList>
            <person name="Worden A.Z."/>
            <person name="Lee J.H."/>
            <person name="Mock T."/>
            <person name="Rouze P."/>
            <person name="Simmons M.P."/>
            <person name="Aerts A.L."/>
            <person name="Allen A.E."/>
            <person name="Cuvelier M.L."/>
            <person name="Derelle E."/>
            <person name="Everett M.V."/>
            <person name="Foulon E."/>
            <person name="Grimwood J."/>
            <person name="Gundlach H."/>
            <person name="Henrissat B."/>
            <person name="Napoli C."/>
            <person name="McDonald S.M."/>
            <person name="Parker M.S."/>
            <person name="Rombauts S."/>
            <person name="Salamov A."/>
            <person name="Von Dassow P."/>
            <person name="Badger J.H."/>
            <person name="Coutinho P.M."/>
            <person name="Demir E."/>
            <person name="Dubchak I."/>
            <person name="Gentemann C."/>
            <person name="Eikrem W."/>
            <person name="Gready J.E."/>
            <person name="John U."/>
            <person name="Lanier W."/>
            <person name="Lindquist E.A."/>
            <person name="Lucas S."/>
            <person name="Mayer K.F."/>
            <person name="Moreau H."/>
            <person name="Not F."/>
            <person name="Otillar R."/>
            <person name="Panaud O."/>
            <person name="Pangilinan J."/>
            <person name="Paulsen I."/>
            <person name="Piegu B."/>
            <person name="Poliakov A."/>
            <person name="Robbens S."/>
            <person name="Schmutz J."/>
            <person name="Toulza E."/>
            <person name="Wyss T."/>
            <person name="Zelensky A."/>
            <person name="Zhou K."/>
            <person name="Armbrust E.V."/>
            <person name="Bhattacharya D."/>
            <person name="Goodenough U.W."/>
            <person name="Van de Peer Y."/>
            <person name="Grigoriev I.V."/>
        </authorList>
    </citation>
    <scope>NUCLEOTIDE SEQUENCE [LARGE SCALE GENOMIC DNA]</scope>
    <source>
        <strain evidence="4">RCC299 / NOUM17</strain>
    </source>
</reference>
<feature type="transmembrane region" description="Helical" evidence="2">
    <location>
        <begin position="124"/>
        <end position="144"/>
    </location>
</feature>
<dbReference type="OMA" id="HAGDWIN"/>
<dbReference type="GeneID" id="8241664"/>
<gene>
    <name evidence="3" type="ORF">MICPUN_56856</name>
</gene>
<protein>
    <submittedName>
        <fullName evidence="3">Uncharacterized protein</fullName>
    </submittedName>
</protein>
<organism evidence="3 4">
    <name type="scientific">Micromonas commoda (strain RCC299 / NOUM17 / CCMP2709)</name>
    <name type="common">Picoplanktonic green alga</name>
    <dbReference type="NCBI Taxonomy" id="296587"/>
    <lineage>
        <taxon>Eukaryota</taxon>
        <taxon>Viridiplantae</taxon>
        <taxon>Chlorophyta</taxon>
        <taxon>Mamiellophyceae</taxon>
        <taxon>Mamiellales</taxon>
        <taxon>Mamiellaceae</taxon>
        <taxon>Micromonas</taxon>
    </lineage>
</organism>
<keyword evidence="2" id="KW-0812">Transmembrane</keyword>
<accession>C1E1F7</accession>
<dbReference type="AlphaFoldDB" id="C1E1F7"/>
<keyword evidence="4" id="KW-1185">Reference proteome</keyword>